<dbReference type="AlphaFoldDB" id="A0A3M6WL98"/>
<feature type="compositionally biased region" description="Polar residues" evidence="2">
    <location>
        <begin position="326"/>
        <end position="338"/>
    </location>
</feature>
<dbReference type="PROSITE" id="PS00463">
    <property type="entry name" value="ZN2_CY6_FUNGAL_1"/>
    <property type="match status" value="1"/>
</dbReference>
<keyword evidence="1" id="KW-0539">Nucleus</keyword>
<evidence type="ECO:0000256" key="1">
    <source>
        <dbReference type="ARBA" id="ARBA00023242"/>
    </source>
</evidence>
<dbReference type="InterPro" id="IPR001138">
    <property type="entry name" value="Zn2Cys6_DnaBD"/>
</dbReference>
<name>A0A3M6WL98_HORWE</name>
<feature type="region of interest" description="Disordered" evidence="2">
    <location>
        <begin position="50"/>
        <end position="113"/>
    </location>
</feature>
<dbReference type="VEuPathDB" id="FungiDB:BTJ68_12899"/>
<reference evidence="4 5" key="1">
    <citation type="journal article" date="2018" name="BMC Genomics">
        <title>Genomic evidence for intraspecific hybridization in a clonal and extremely halotolerant yeast.</title>
        <authorList>
            <person name="Gostincar C."/>
            <person name="Stajich J.E."/>
            <person name="Zupancic J."/>
            <person name="Zalar P."/>
            <person name="Gunde-Cimerman N."/>
        </authorList>
    </citation>
    <scope>NUCLEOTIDE SEQUENCE [LARGE SCALE GENOMIC DNA]</scope>
    <source>
        <strain evidence="4 5">EXF-6656</strain>
    </source>
</reference>
<gene>
    <name evidence="4" type="ORF">D0869_08514</name>
</gene>
<evidence type="ECO:0000313" key="4">
    <source>
        <dbReference type="EMBL" id="RMX79148.1"/>
    </source>
</evidence>
<dbReference type="GO" id="GO:0008270">
    <property type="term" value="F:zinc ion binding"/>
    <property type="evidence" value="ECO:0007669"/>
    <property type="project" value="InterPro"/>
</dbReference>
<dbReference type="GO" id="GO:0000981">
    <property type="term" value="F:DNA-binding transcription factor activity, RNA polymerase II-specific"/>
    <property type="evidence" value="ECO:0007669"/>
    <property type="project" value="InterPro"/>
</dbReference>
<dbReference type="Gene3D" id="4.10.240.10">
    <property type="entry name" value="Zn(2)-C6 fungal-type DNA-binding domain"/>
    <property type="match status" value="1"/>
</dbReference>
<sequence length="447" mass="48504">FGAIIACRASQSRFQRSHSHPHCRQPGAWDQGVMSYNQATYLPGYSGTTTAAPSAASGPSGTDAILTSEPPSASLSNPKKRKPTKTKPSKQLPRSVSTPQLVGLSAMSDTDDKKRNKLGYQRISIACAHCRRRKIRCLLAEDDAHSRCQNCIRLKKDCVFYPVDQQSALEGKSDCRTKPDNGSAPSSVVSSTSPKSGTERAFEDPRKVRPFPSLPSNAPSDFQQFPVDPGNTVHGQVHPGFPHPHFGYGVPDQAQPSWSTPDTFNHEEPMMPASGGSMPKHMWSYGQQGPTGDYAPFPVNVPPVSQSPQAVSPFAFNEPRSDSVWAPQQSPLRSTSYGNVDNIQPNDASFSSAYSAPPPSMRYPPPPLEFSNPTMMLQEPAPFSAPVGPPPHSIPTPHPYAFQQGPPNHNATIPTNQTYPGNWMAMPPSFGPTQEEPGGYVGRHQRQ</sequence>
<dbReference type="Pfam" id="PF00172">
    <property type="entry name" value="Zn_clus"/>
    <property type="match status" value="1"/>
</dbReference>
<feature type="region of interest" description="Disordered" evidence="2">
    <location>
        <begin position="404"/>
        <end position="447"/>
    </location>
</feature>
<feature type="non-terminal residue" evidence="4">
    <location>
        <position position="1"/>
    </location>
</feature>
<evidence type="ECO:0000313" key="5">
    <source>
        <dbReference type="Proteomes" id="UP000281245"/>
    </source>
</evidence>
<protein>
    <recommendedName>
        <fullName evidence="3">Zn(2)-C6 fungal-type domain-containing protein</fullName>
    </recommendedName>
</protein>
<dbReference type="PROSITE" id="PS50048">
    <property type="entry name" value="ZN2_CY6_FUNGAL_2"/>
    <property type="match status" value="1"/>
</dbReference>
<accession>A0A3M6WL98</accession>
<dbReference type="SUPFAM" id="SSF57701">
    <property type="entry name" value="Zn2/Cys6 DNA-binding domain"/>
    <property type="match status" value="1"/>
</dbReference>
<dbReference type="EMBL" id="QWIJ01000742">
    <property type="protein sequence ID" value="RMX79148.1"/>
    <property type="molecule type" value="Genomic_DNA"/>
</dbReference>
<dbReference type="InterPro" id="IPR036864">
    <property type="entry name" value="Zn2-C6_fun-type_DNA-bd_sf"/>
</dbReference>
<feature type="region of interest" description="Disordered" evidence="2">
    <location>
        <begin position="169"/>
        <end position="216"/>
    </location>
</feature>
<evidence type="ECO:0000256" key="2">
    <source>
        <dbReference type="SAM" id="MobiDB-lite"/>
    </source>
</evidence>
<feature type="compositionally biased region" description="Low complexity" evidence="2">
    <location>
        <begin position="182"/>
        <end position="196"/>
    </location>
</feature>
<feature type="domain" description="Zn(2)-C6 fungal-type" evidence="3">
    <location>
        <begin position="126"/>
        <end position="160"/>
    </location>
</feature>
<evidence type="ECO:0000259" key="3">
    <source>
        <dbReference type="PROSITE" id="PS50048"/>
    </source>
</evidence>
<feature type="compositionally biased region" description="Polar residues" evidence="2">
    <location>
        <begin position="405"/>
        <end position="420"/>
    </location>
</feature>
<dbReference type="SMART" id="SM00066">
    <property type="entry name" value="GAL4"/>
    <property type="match status" value="1"/>
</dbReference>
<feature type="compositionally biased region" description="Basic and acidic residues" evidence="2">
    <location>
        <begin position="197"/>
        <end position="207"/>
    </location>
</feature>
<dbReference type="OrthoDB" id="4150019at2759"/>
<organism evidence="4 5">
    <name type="scientific">Hortaea werneckii</name>
    <name type="common">Black yeast</name>
    <name type="synonym">Cladosporium werneckii</name>
    <dbReference type="NCBI Taxonomy" id="91943"/>
    <lineage>
        <taxon>Eukaryota</taxon>
        <taxon>Fungi</taxon>
        <taxon>Dikarya</taxon>
        <taxon>Ascomycota</taxon>
        <taxon>Pezizomycotina</taxon>
        <taxon>Dothideomycetes</taxon>
        <taxon>Dothideomycetidae</taxon>
        <taxon>Mycosphaerellales</taxon>
        <taxon>Teratosphaeriaceae</taxon>
        <taxon>Hortaea</taxon>
    </lineage>
</organism>
<feature type="region of interest" description="Disordered" evidence="2">
    <location>
        <begin position="319"/>
        <end position="338"/>
    </location>
</feature>
<proteinExistence type="predicted"/>
<comment type="caution">
    <text evidence="4">The sequence shown here is derived from an EMBL/GenBank/DDBJ whole genome shotgun (WGS) entry which is preliminary data.</text>
</comment>
<feature type="compositionally biased region" description="Low complexity" evidence="2">
    <location>
        <begin position="50"/>
        <end position="62"/>
    </location>
</feature>
<dbReference type="Proteomes" id="UP000281245">
    <property type="component" value="Unassembled WGS sequence"/>
</dbReference>
<dbReference type="CDD" id="cd00067">
    <property type="entry name" value="GAL4"/>
    <property type="match status" value="1"/>
</dbReference>
<feature type="compositionally biased region" description="Basic residues" evidence="2">
    <location>
        <begin position="78"/>
        <end position="88"/>
    </location>
</feature>